<dbReference type="EMBL" id="PTIY01000003">
    <property type="protein sequence ID" value="PPK72612.1"/>
    <property type="molecule type" value="Genomic_DNA"/>
</dbReference>
<organism evidence="2 3">
    <name type="scientific">Methylobacter tundripaludum</name>
    <dbReference type="NCBI Taxonomy" id="173365"/>
    <lineage>
        <taxon>Bacteria</taxon>
        <taxon>Pseudomonadati</taxon>
        <taxon>Pseudomonadota</taxon>
        <taxon>Gammaproteobacteria</taxon>
        <taxon>Methylococcales</taxon>
        <taxon>Methylococcaceae</taxon>
        <taxon>Methylobacter</taxon>
    </lineage>
</organism>
<gene>
    <name evidence="2" type="ORF">B0F88_10345</name>
</gene>
<reference evidence="2 3" key="1">
    <citation type="submission" date="2018-02" db="EMBL/GenBank/DDBJ databases">
        <title>Subsurface microbial communities from deep shales in Ohio and West Virginia, USA.</title>
        <authorList>
            <person name="Wrighton K."/>
        </authorList>
    </citation>
    <scope>NUCLEOTIDE SEQUENCE [LARGE SCALE GENOMIC DNA]</scope>
    <source>
        <strain evidence="2 3">OWC-G53F</strain>
    </source>
</reference>
<feature type="domain" description="Serine aminopeptidase S33" evidence="1">
    <location>
        <begin position="533"/>
        <end position="750"/>
    </location>
</feature>
<keyword evidence="3" id="KW-1185">Reference proteome</keyword>
<evidence type="ECO:0000313" key="2">
    <source>
        <dbReference type="EMBL" id="PPK72612.1"/>
    </source>
</evidence>
<dbReference type="OrthoDB" id="8476759at2"/>
<dbReference type="RefSeq" id="WP_104422713.1">
    <property type="nucleotide sequence ID" value="NZ_PTIY01000003.1"/>
</dbReference>
<sequence>MNNTPYPDDWPDISTKLYNRSVKLFNAVKNMLSVRLDLHADPQFLEGDIFLFNHFSRFETFIPQFLIYEKTGAYSCAIASGEFFNEDNVLSRYLKHVGVFPHDHDRLFPLLAGQILRGRKVIIFPEGGMVKDRRVIDKRGHYSIYSRVTGNRRKLHTGPAVLGQGVETFKAAIRHAYSQNNVTLLRQWQDALQIDSIDQLIAVANKLTLMVPANITFYPIRSSENLLFKGVELFSDNLSLRQSEELLIEGNIMLKNTDMDIRLGTPVDPCCIWDWRTRYLMGMVVPEINTIDDVFTLNSRPKNWRQRLLGSYFIKNAQCSRDRYMEGIYANVTINLSHLAATLIMHYIGEGQTHIEKNQFYSILYIAIKHLQNNTAIHLHRSLLNPDDYSDLLKSTNKRFDYFICAAKEAGLIQDRANSYQFLPKLLAEYDFDSIRLENPIAVYNNEAAPLRTVRDTLIGAINEFAGIDTNKLAAWHFEDECRALAWEKQVYSSSLFAEINQMEDTVADPSPFFLQPPVLSSVEGEQANGTGILLIHGLLASPAELKDYGEYLVKQGYTVLGIRLKGHGTSPHALRDQSWEDWFGCVQRGFSILKAHCRRIAVAGFSTGGALALKLAAEQHHEIIGVIAVSVPLKFVNSAFMLVPLLHGTNKLVGWVSAFEGVKPFIENATEHPHINYRNVPVRALYELRLLIAHIDELLPRISTPTLIIYADQDPVVSAKSAPAIFDKLGSKNKKLQVITSNRHGILMENIGGAWRAIDDFLNELRTANRVDHGLEEMYDCIPLAAQGVKQGKVSKKHL</sequence>
<dbReference type="InterPro" id="IPR029058">
    <property type="entry name" value="AB_hydrolase_fold"/>
</dbReference>
<dbReference type="Pfam" id="PF12146">
    <property type="entry name" value="Hydrolase_4"/>
    <property type="match status" value="1"/>
</dbReference>
<accession>A0A2S6H548</accession>
<name>A0A2S6H548_9GAMM</name>
<evidence type="ECO:0000259" key="1">
    <source>
        <dbReference type="Pfam" id="PF12146"/>
    </source>
</evidence>
<dbReference type="InterPro" id="IPR022742">
    <property type="entry name" value="Hydrolase_4"/>
</dbReference>
<comment type="caution">
    <text evidence="2">The sequence shown here is derived from an EMBL/GenBank/DDBJ whole genome shotgun (WGS) entry which is preliminary data.</text>
</comment>
<dbReference type="AlphaFoldDB" id="A0A2S6H548"/>
<dbReference type="SUPFAM" id="SSF53474">
    <property type="entry name" value="alpha/beta-Hydrolases"/>
    <property type="match status" value="1"/>
</dbReference>
<dbReference type="PANTHER" id="PTHR11614">
    <property type="entry name" value="PHOSPHOLIPASE-RELATED"/>
    <property type="match status" value="1"/>
</dbReference>
<dbReference type="Gene3D" id="3.40.50.1820">
    <property type="entry name" value="alpha/beta hydrolase"/>
    <property type="match status" value="1"/>
</dbReference>
<proteinExistence type="predicted"/>
<dbReference type="InterPro" id="IPR051044">
    <property type="entry name" value="MAG_DAG_Lipase"/>
</dbReference>
<dbReference type="Proteomes" id="UP000238071">
    <property type="component" value="Unassembled WGS sequence"/>
</dbReference>
<evidence type="ECO:0000313" key="3">
    <source>
        <dbReference type="Proteomes" id="UP000238071"/>
    </source>
</evidence>
<protein>
    <submittedName>
        <fullName evidence="2">Esterase/lipase</fullName>
    </submittedName>
</protein>